<evidence type="ECO:0000313" key="2">
    <source>
        <dbReference type="Proteomes" id="UP000257136"/>
    </source>
</evidence>
<gene>
    <name evidence="1" type="ORF">C8P67_11393</name>
</gene>
<comment type="caution">
    <text evidence="1">The sequence shown here is derived from an EMBL/GenBank/DDBJ whole genome shotgun (WGS) entry which is preliminary data.</text>
</comment>
<dbReference type="RefSeq" id="WP_115814595.1">
    <property type="nucleotide sequence ID" value="NZ_QUNI01000013.1"/>
</dbReference>
<evidence type="ECO:0000313" key="1">
    <source>
        <dbReference type="EMBL" id="REG94121.1"/>
    </source>
</evidence>
<protein>
    <recommendedName>
        <fullName evidence="3">DUF4468 domain-containing protein</fullName>
    </recommendedName>
</protein>
<reference evidence="1 2" key="1">
    <citation type="submission" date="2018-08" db="EMBL/GenBank/DDBJ databases">
        <title>Genomic Encyclopedia of Archaeal and Bacterial Type Strains, Phase II (KMG-II): from individual species to whole genera.</title>
        <authorList>
            <person name="Goeker M."/>
        </authorList>
    </citation>
    <scope>NUCLEOTIDE SEQUENCE [LARGE SCALE GENOMIC DNA]</scope>
    <source>
        <strain evidence="1 2">DSM 100880</strain>
    </source>
</reference>
<evidence type="ECO:0008006" key="3">
    <source>
        <dbReference type="Google" id="ProtNLM"/>
    </source>
</evidence>
<name>A0A3E0E7A7_9FLAO</name>
<proteinExistence type="predicted"/>
<dbReference type="OrthoDB" id="1357433at2"/>
<organism evidence="1 2">
    <name type="scientific">Flavobacterium aquicola</name>
    <dbReference type="NCBI Taxonomy" id="1682742"/>
    <lineage>
        <taxon>Bacteria</taxon>
        <taxon>Pseudomonadati</taxon>
        <taxon>Bacteroidota</taxon>
        <taxon>Flavobacteriia</taxon>
        <taxon>Flavobacteriales</taxon>
        <taxon>Flavobacteriaceae</taxon>
        <taxon>Flavobacterium</taxon>
    </lineage>
</organism>
<accession>A0A3E0E7A7</accession>
<sequence>MKYLFKIILFFWITISLAQPKLEMTPKGFAPLEIETPNRPINKLLELSKDWAPYYNQDGYDVFDVTENSLTIEARCKNAYSYWNIGVKYNFDIKYSLKIVFGKNQKYTLTFIVEEIYTDRVPLKSTVADFFTPGGKLKEDFKDVKPSLERTVNKIVKSYINYIAQQSAPLSITGQDTNN</sequence>
<dbReference type="AlphaFoldDB" id="A0A3E0E7A7"/>
<keyword evidence="2" id="KW-1185">Reference proteome</keyword>
<dbReference type="EMBL" id="QUNI01000013">
    <property type="protein sequence ID" value="REG94121.1"/>
    <property type="molecule type" value="Genomic_DNA"/>
</dbReference>
<dbReference type="Proteomes" id="UP000257136">
    <property type="component" value="Unassembled WGS sequence"/>
</dbReference>